<feature type="transmembrane region" description="Helical" evidence="6">
    <location>
        <begin position="168"/>
        <end position="194"/>
    </location>
</feature>
<dbReference type="GO" id="GO:0022857">
    <property type="term" value="F:transmembrane transporter activity"/>
    <property type="evidence" value="ECO:0007669"/>
    <property type="project" value="InterPro"/>
</dbReference>
<dbReference type="Pfam" id="PF07690">
    <property type="entry name" value="MFS_1"/>
    <property type="match status" value="1"/>
</dbReference>
<feature type="transmembrane region" description="Helical" evidence="6">
    <location>
        <begin position="438"/>
        <end position="461"/>
    </location>
</feature>
<evidence type="ECO:0008006" key="9">
    <source>
        <dbReference type="Google" id="ProtNLM"/>
    </source>
</evidence>
<sequence length="498" mass="54679">MTAFDHMDQEETPLLRSPRVPKVSDEFNTPKGGRRSEKTIVAMLFLAIITVCTGEELIQSAKTRVLESIICRRYYTVHDPSLIGSDGGDGVAERHCKNHVVQGDVAMLKGWLTTIESCVVLLVGVPWGYAADLWGRKPILIIWITGVALRAAWIQLVCFFWQTFPIQAIWGAAAFALIGGGHAMTSALLFTLVTDVIPEERRASRFFQISGSANVTKVVVPLISAELMKVSPWLPMLLGLALLLLAVPQALILPETKDYLTEAVPTTSGSVSETSSTCCSSSLASWSQIKRAGEDVVAFLAADTRLLLLVPAFLMHMLVMNKDITLQYISTRYSLTLADATFILTLRSGLVLSLMLVLYPALSHFLRIRLGMHSQRIDLLMARCCVVSAGFGFFMIAFAYSLPMLLSSMVVNTLGSGLHLYLRSVATSLVELHQMARLMTFMSWIDTIGLMIASPFIAWLFERGIEVGGLLTGLPFLFCSAMYTIIAILIAMVSPKCQ</sequence>
<name>A0A0D1XFZ6_9PEZI</name>
<feature type="transmembrane region" description="Helical" evidence="6">
    <location>
        <begin position="380"/>
        <end position="400"/>
    </location>
</feature>
<dbReference type="VEuPathDB" id="FungiDB:PV09_07404"/>
<keyword evidence="3 6" id="KW-1133">Transmembrane helix</keyword>
<evidence type="ECO:0000313" key="7">
    <source>
        <dbReference type="EMBL" id="KIW01116.1"/>
    </source>
</evidence>
<dbReference type="HOGENOM" id="CLU_013756_2_1_1"/>
<organism evidence="7 8">
    <name type="scientific">Verruconis gallopava</name>
    <dbReference type="NCBI Taxonomy" id="253628"/>
    <lineage>
        <taxon>Eukaryota</taxon>
        <taxon>Fungi</taxon>
        <taxon>Dikarya</taxon>
        <taxon>Ascomycota</taxon>
        <taxon>Pezizomycotina</taxon>
        <taxon>Dothideomycetes</taxon>
        <taxon>Pleosporomycetidae</taxon>
        <taxon>Venturiales</taxon>
        <taxon>Sympoventuriaceae</taxon>
        <taxon>Verruconis</taxon>
    </lineage>
</organism>
<feature type="transmembrane region" description="Helical" evidence="6">
    <location>
        <begin position="110"/>
        <end position="129"/>
    </location>
</feature>
<evidence type="ECO:0000256" key="3">
    <source>
        <dbReference type="ARBA" id="ARBA00022989"/>
    </source>
</evidence>
<dbReference type="GeneID" id="27315377"/>
<dbReference type="Gene3D" id="1.20.1250.20">
    <property type="entry name" value="MFS general substrate transporter like domains"/>
    <property type="match status" value="1"/>
</dbReference>
<keyword evidence="4 6" id="KW-0472">Membrane</keyword>
<evidence type="ECO:0000256" key="1">
    <source>
        <dbReference type="ARBA" id="ARBA00004141"/>
    </source>
</evidence>
<keyword evidence="8" id="KW-1185">Reference proteome</keyword>
<feature type="transmembrane region" description="Helical" evidence="6">
    <location>
        <begin position="296"/>
        <end position="320"/>
    </location>
</feature>
<evidence type="ECO:0000256" key="6">
    <source>
        <dbReference type="SAM" id="Phobius"/>
    </source>
</evidence>
<accession>A0A0D1XFZ6</accession>
<dbReference type="OrthoDB" id="194139at2759"/>
<feature type="transmembrane region" description="Helical" evidence="6">
    <location>
        <begin position="233"/>
        <end position="253"/>
    </location>
</feature>
<dbReference type="Proteomes" id="UP000053259">
    <property type="component" value="Unassembled WGS sequence"/>
</dbReference>
<keyword evidence="2 6" id="KW-0812">Transmembrane</keyword>
<dbReference type="InParanoid" id="A0A0D1XFZ6"/>
<dbReference type="InterPro" id="IPR011701">
    <property type="entry name" value="MFS"/>
</dbReference>
<gene>
    <name evidence="7" type="ORF">PV09_07404</name>
</gene>
<dbReference type="EMBL" id="KN847557">
    <property type="protein sequence ID" value="KIW01116.1"/>
    <property type="molecule type" value="Genomic_DNA"/>
</dbReference>
<dbReference type="InterPro" id="IPR036259">
    <property type="entry name" value="MFS_trans_sf"/>
</dbReference>
<dbReference type="PANTHER" id="PTHR23507">
    <property type="entry name" value="ZGC:174356"/>
    <property type="match status" value="1"/>
</dbReference>
<dbReference type="RefSeq" id="XP_016210985.1">
    <property type="nucleotide sequence ID" value="XM_016361165.1"/>
</dbReference>
<evidence type="ECO:0000313" key="8">
    <source>
        <dbReference type="Proteomes" id="UP000053259"/>
    </source>
</evidence>
<dbReference type="GO" id="GO:0016020">
    <property type="term" value="C:membrane"/>
    <property type="evidence" value="ECO:0007669"/>
    <property type="project" value="UniProtKB-SubCell"/>
</dbReference>
<feature type="transmembrane region" description="Helical" evidence="6">
    <location>
        <begin position="340"/>
        <end position="359"/>
    </location>
</feature>
<comment type="subcellular location">
    <subcellularLocation>
        <location evidence="1">Membrane</location>
        <topology evidence="1">Multi-pass membrane protein</topology>
    </subcellularLocation>
</comment>
<dbReference type="PANTHER" id="PTHR23507:SF1">
    <property type="entry name" value="FI18259P1-RELATED"/>
    <property type="match status" value="1"/>
</dbReference>
<evidence type="ECO:0000256" key="4">
    <source>
        <dbReference type="ARBA" id="ARBA00023136"/>
    </source>
</evidence>
<evidence type="ECO:0000256" key="5">
    <source>
        <dbReference type="SAM" id="MobiDB-lite"/>
    </source>
</evidence>
<feature type="region of interest" description="Disordered" evidence="5">
    <location>
        <begin position="1"/>
        <end position="31"/>
    </location>
</feature>
<feature type="transmembrane region" description="Helical" evidence="6">
    <location>
        <begin position="141"/>
        <end position="162"/>
    </location>
</feature>
<proteinExistence type="predicted"/>
<feature type="transmembrane region" description="Helical" evidence="6">
    <location>
        <begin position="473"/>
        <end position="493"/>
    </location>
</feature>
<dbReference type="AlphaFoldDB" id="A0A0D1XFZ6"/>
<protein>
    <recommendedName>
        <fullName evidence="9">Major facilitator superfamily (MFS) profile domain-containing protein</fullName>
    </recommendedName>
</protein>
<evidence type="ECO:0000256" key="2">
    <source>
        <dbReference type="ARBA" id="ARBA00022692"/>
    </source>
</evidence>
<reference evidence="7 8" key="1">
    <citation type="submission" date="2015-01" db="EMBL/GenBank/DDBJ databases">
        <title>The Genome Sequence of Ochroconis gallopava CBS43764.</title>
        <authorList>
            <consortium name="The Broad Institute Genomics Platform"/>
            <person name="Cuomo C."/>
            <person name="de Hoog S."/>
            <person name="Gorbushina A."/>
            <person name="Stielow B."/>
            <person name="Teixiera M."/>
            <person name="Abouelleil A."/>
            <person name="Chapman S.B."/>
            <person name="Priest M."/>
            <person name="Young S.K."/>
            <person name="Wortman J."/>
            <person name="Nusbaum C."/>
            <person name="Birren B."/>
        </authorList>
    </citation>
    <scope>NUCLEOTIDE SEQUENCE [LARGE SCALE GENOMIC DNA]</scope>
    <source>
        <strain evidence="7 8">CBS 43764</strain>
    </source>
</reference>
<dbReference type="SUPFAM" id="SSF103473">
    <property type="entry name" value="MFS general substrate transporter"/>
    <property type="match status" value="1"/>
</dbReference>